<dbReference type="InterPro" id="IPR014729">
    <property type="entry name" value="Rossmann-like_a/b/a_fold"/>
</dbReference>
<sequence>MLVSTVDRLLRLVASRGARALGAQCTAQPINNVVAFSGGVDSSLAAALVHRVFPATSAACIGVSAALSEAQLQQARDVAAVIGVALWECGTNEGQVETYVANKGRSCYYCKTTLYAKLEQVAAFVAKEAQRRAMGGSDKHWEACAKPVLYNGTNADDQLDPTRVGLVAASEFNVVSPLSELTKQEVRDVAKFLGLPNWNAAASPCLRSRLQFGVRATQQHLHRVEKAEEFVRKLIRLEPQRSMRVRFLADNKAAVELDTKALTQAISEFDAIDAELRRLGFSAVDLRAFRSGSLSGYTADTAIKHKSVASSQARHGD</sequence>
<evidence type="ECO:0000313" key="1">
    <source>
        <dbReference type="EMBL" id="CAI5719128.1"/>
    </source>
</evidence>
<evidence type="ECO:0000313" key="2">
    <source>
        <dbReference type="Proteomes" id="UP001162031"/>
    </source>
</evidence>
<dbReference type="InterPro" id="IPR005232">
    <property type="entry name" value="LarE"/>
</dbReference>
<dbReference type="InterPro" id="IPR052188">
    <property type="entry name" value="Ni-pincer_cofactor_biosynth"/>
</dbReference>
<evidence type="ECO:0008006" key="3">
    <source>
        <dbReference type="Google" id="ProtNLM"/>
    </source>
</evidence>
<accession>A0AAV0TBX9</accession>
<organism evidence="1 2">
    <name type="scientific">Hyaloperonospora brassicae</name>
    <name type="common">Brassica downy mildew</name>
    <name type="synonym">Peronospora brassicae</name>
    <dbReference type="NCBI Taxonomy" id="162125"/>
    <lineage>
        <taxon>Eukaryota</taxon>
        <taxon>Sar</taxon>
        <taxon>Stramenopiles</taxon>
        <taxon>Oomycota</taxon>
        <taxon>Peronosporomycetes</taxon>
        <taxon>Peronosporales</taxon>
        <taxon>Peronosporaceae</taxon>
        <taxon>Hyaloperonospora</taxon>
    </lineage>
</organism>
<reference evidence="1" key="1">
    <citation type="submission" date="2022-12" db="EMBL/GenBank/DDBJ databases">
        <authorList>
            <person name="Webb A."/>
        </authorList>
    </citation>
    <scope>NUCLEOTIDE SEQUENCE</scope>
    <source>
        <strain evidence="1">Hp1</strain>
    </source>
</reference>
<dbReference type="PIRSF" id="PIRSF006661">
    <property type="entry name" value="PP-lp_UCP006661"/>
    <property type="match status" value="1"/>
</dbReference>
<dbReference type="GO" id="GO:0016783">
    <property type="term" value="F:sulfurtransferase activity"/>
    <property type="evidence" value="ECO:0007669"/>
    <property type="project" value="InterPro"/>
</dbReference>
<dbReference type="EMBL" id="CANTFL010000226">
    <property type="protein sequence ID" value="CAI5719128.1"/>
    <property type="molecule type" value="Genomic_DNA"/>
</dbReference>
<dbReference type="CDD" id="cd01990">
    <property type="entry name" value="LarE-like"/>
    <property type="match status" value="1"/>
</dbReference>
<dbReference type="PANTHER" id="PTHR43169:SF2">
    <property type="entry name" value="NAD_GMP SYNTHASE DOMAIN-CONTAINING PROTEIN"/>
    <property type="match status" value="1"/>
</dbReference>
<proteinExistence type="predicted"/>
<comment type="caution">
    <text evidence="1">The sequence shown here is derived from an EMBL/GenBank/DDBJ whole genome shotgun (WGS) entry which is preliminary data.</text>
</comment>
<dbReference type="Gene3D" id="3.40.50.620">
    <property type="entry name" value="HUPs"/>
    <property type="match status" value="1"/>
</dbReference>
<dbReference type="PANTHER" id="PTHR43169">
    <property type="entry name" value="EXSB FAMILY PROTEIN"/>
    <property type="match status" value="1"/>
</dbReference>
<dbReference type="SUPFAM" id="SSF52402">
    <property type="entry name" value="Adenine nucleotide alpha hydrolases-like"/>
    <property type="match status" value="1"/>
</dbReference>
<protein>
    <recommendedName>
        <fullName evidence="3">Asparagine synthetase domain-containing protein</fullName>
    </recommendedName>
</protein>
<dbReference type="Proteomes" id="UP001162031">
    <property type="component" value="Unassembled WGS sequence"/>
</dbReference>
<name>A0AAV0TBX9_HYABA</name>
<dbReference type="AlphaFoldDB" id="A0AAV0TBX9"/>
<keyword evidence="2" id="KW-1185">Reference proteome</keyword>
<gene>
    <name evidence="1" type="ORF">HBR001_LOCUS2135</name>
</gene>